<comment type="caution">
    <text evidence="1">The sequence shown here is derived from an EMBL/GenBank/DDBJ whole genome shotgun (WGS) entry which is preliminary data.</text>
</comment>
<gene>
    <name evidence="1" type="ORF">GIL414_LOCUS66791</name>
</gene>
<protein>
    <submittedName>
        <fullName evidence="1">Uncharacterized protein</fullName>
    </submittedName>
</protein>
<reference evidence="1" key="1">
    <citation type="submission" date="2021-02" db="EMBL/GenBank/DDBJ databases">
        <authorList>
            <person name="Nowell W R."/>
        </authorList>
    </citation>
    <scope>NUCLEOTIDE SEQUENCE</scope>
</reference>
<sequence>ITITLKTSRNVNINKCQNAINDYFRKHIVTKMEVNDAFNSEIWNQHMINVFYKYCVEKSVFPKIDSIDEKNGGQRLELLGSASAVSEMKQRYKLLEEIIKQKASLSICTHEQIETTKSHQLKLDISSNEYNILILSSSKDEVISNRLGARLIDEGYLVYSQLFGR</sequence>
<name>A0A8S3GS78_9BILA</name>
<evidence type="ECO:0000313" key="1">
    <source>
        <dbReference type="EMBL" id="CAF5170553.1"/>
    </source>
</evidence>
<evidence type="ECO:0000313" key="2">
    <source>
        <dbReference type="Proteomes" id="UP000681720"/>
    </source>
</evidence>
<organism evidence="1 2">
    <name type="scientific">Rotaria magnacalcarata</name>
    <dbReference type="NCBI Taxonomy" id="392030"/>
    <lineage>
        <taxon>Eukaryota</taxon>
        <taxon>Metazoa</taxon>
        <taxon>Spiralia</taxon>
        <taxon>Gnathifera</taxon>
        <taxon>Rotifera</taxon>
        <taxon>Eurotatoria</taxon>
        <taxon>Bdelloidea</taxon>
        <taxon>Philodinida</taxon>
        <taxon>Philodinidae</taxon>
        <taxon>Rotaria</taxon>
    </lineage>
</organism>
<proteinExistence type="predicted"/>
<accession>A0A8S3GS78</accession>
<dbReference type="EMBL" id="CAJOBJ010319210">
    <property type="protein sequence ID" value="CAF5170553.1"/>
    <property type="molecule type" value="Genomic_DNA"/>
</dbReference>
<feature type="non-terminal residue" evidence="1">
    <location>
        <position position="1"/>
    </location>
</feature>
<dbReference type="AlphaFoldDB" id="A0A8S3GS78"/>
<dbReference type="Proteomes" id="UP000681720">
    <property type="component" value="Unassembled WGS sequence"/>
</dbReference>